<dbReference type="Proteomes" id="UP000693970">
    <property type="component" value="Unassembled WGS sequence"/>
</dbReference>
<evidence type="ECO:0000259" key="2">
    <source>
        <dbReference type="PROSITE" id="PS50217"/>
    </source>
</evidence>
<name>A0A9K3KIT6_9STRA</name>
<organism evidence="3 4">
    <name type="scientific">Nitzschia inconspicua</name>
    <dbReference type="NCBI Taxonomy" id="303405"/>
    <lineage>
        <taxon>Eukaryota</taxon>
        <taxon>Sar</taxon>
        <taxon>Stramenopiles</taxon>
        <taxon>Ochrophyta</taxon>
        <taxon>Bacillariophyta</taxon>
        <taxon>Bacillariophyceae</taxon>
        <taxon>Bacillariophycidae</taxon>
        <taxon>Bacillariales</taxon>
        <taxon>Bacillariaceae</taxon>
        <taxon>Nitzschia</taxon>
    </lineage>
</organism>
<dbReference type="GO" id="GO:0003700">
    <property type="term" value="F:DNA-binding transcription factor activity"/>
    <property type="evidence" value="ECO:0007669"/>
    <property type="project" value="InterPro"/>
</dbReference>
<evidence type="ECO:0000256" key="1">
    <source>
        <dbReference type="SAM" id="MobiDB-lite"/>
    </source>
</evidence>
<dbReference type="EMBL" id="JAGRRH010000023">
    <property type="protein sequence ID" value="KAG7344510.1"/>
    <property type="molecule type" value="Genomic_DNA"/>
</dbReference>
<evidence type="ECO:0000313" key="4">
    <source>
        <dbReference type="Proteomes" id="UP000693970"/>
    </source>
</evidence>
<dbReference type="PROSITE" id="PS50217">
    <property type="entry name" value="BZIP"/>
    <property type="match status" value="1"/>
</dbReference>
<protein>
    <submittedName>
        <fullName evidence="3">BZIP basic region leucine zipper domain containing protein</fullName>
    </submittedName>
</protein>
<evidence type="ECO:0000313" key="3">
    <source>
        <dbReference type="EMBL" id="KAG7344510.1"/>
    </source>
</evidence>
<feature type="domain" description="BZIP" evidence="2">
    <location>
        <begin position="165"/>
        <end position="228"/>
    </location>
</feature>
<reference evidence="3" key="2">
    <citation type="submission" date="2021-04" db="EMBL/GenBank/DDBJ databases">
        <authorList>
            <person name="Podell S."/>
        </authorList>
    </citation>
    <scope>NUCLEOTIDE SEQUENCE</scope>
    <source>
        <strain evidence="3">Hildebrandi</strain>
    </source>
</reference>
<accession>A0A9K3KIT6</accession>
<comment type="caution">
    <text evidence="3">The sequence shown here is derived from an EMBL/GenBank/DDBJ whole genome shotgun (WGS) entry which is preliminary data.</text>
</comment>
<feature type="region of interest" description="Disordered" evidence="1">
    <location>
        <begin position="139"/>
        <end position="190"/>
    </location>
</feature>
<reference evidence="3" key="1">
    <citation type="journal article" date="2021" name="Sci. Rep.">
        <title>Diploid genomic architecture of Nitzschia inconspicua, an elite biomass production diatom.</title>
        <authorList>
            <person name="Oliver A."/>
            <person name="Podell S."/>
            <person name="Pinowska A."/>
            <person name="Traller J.C."/>
            <person name="Smith S.R."/>
            <person name="McClure R."/>
            <person name="Beliaev A."/>
            <person name="Bohutskyi P."/>
            <person name="Hill E.A."/>
            <person name="Rabines A."/>
            <person name="Zheng H."/>
            <person name="Allen L.Z."/>
            <person name="Kuo A."/>
            <person name="Grigoriev I.V."/>
            <person name="Allen A.E."/>
            <person name="Hazlebeck D."/>
            <person name="Allen E.E."/>
        </authorList>
    </citation>
    <scope>NUCLEOTIDE SEQUENCE</scope>
    <source>
        <strain evidence="3">Hildebrandi</strain>
    </source>
</reference>
<proteinExistence type="predicted"/>
<dbReference type="CDD" id="cd14686">
    <property type="entry name" value="bZIP"/>
    <property type="match status" value="1"/>
</dbReference>
<dbReference type="AlphaFoldDB" id="A0A9K3KIT6"/>
<sequence>MISDLDVSTLPVALPRRMDDVLGSETNFRCAVGDDDPEFQKIWNEIGLEDNSHKDGLEMDLPGLLLSREPTMDLMVWEESVTAVPVFDDGDVLHPMTALARAADLKDSVVRTNKNKKTPSTHLAVGTIFNLDKYVNILPKPSHPAPKSTLKQTAPRPLQSRRPVLTDREEKRQRNRFHAHQSRMRRKSMTSDLHLRLSALREENNRLKAMIGKDKAEAALERSRMVSHDRFVRALKQPKNRRLKKRTVNFLKKLQKNLPEREGLTTALSLEKGDETA</sequence>
<gene>
    <name evidence="3" type="ORF">IV203_022518</name>
</gene>
<keyword evidence="4" id="KW-1185">Reference proteome</keyword>
<feature type="compositionally biased region" description="Basic residues" evidence="1">
    <location>
        <begin position="173"/>
        <end position="188"/>
    </location>
</feature>
<dbReference type="InterPro" id="IPR004827">
    <property type="entry name" value="bZIP"/>
</dbReference>